<feature type="non-terminal residue" evidence="1">
    <location>
        <position position="188"/>
    </location>
</feature>
<evidence type="ECO:0000313" key="2">
    <source>
        <dbReference type="Proteomes" id="UP000265618"/>
    </source>
</evidence>
<proteinExistence type="predicted"/>
<comment type="caution">
    <text evidence="1">The sequence shown here is derived from an EMBL/GenBank/DDBJ whole genome shotgun (WGS) entry which is preliminary data.</text>
</comment>
<organism evidence="1 2">
    <name type="scientific">Kipferlia bialata</name>
    <dbReference type="NCBI Taxonomy" id="797122"/>
    <lineage>
        <taxon>Eukaryota</taxon>
        <taxon>Metamonada</taxon>
        <taxon>Carpediemonas-like organisms</taxon>
        <taxon>Kipferlia</taxon>
    </lineage>
</organism>
<keyword evidence="2" id="KW-1185">Reference proteome</keyword>
<accession>A0A9K3D375</accession>
<protein>
    <submittedName>
        <fullName evidence="1">Uncharacterized protein</fullName>
    </submittedName>
</protein>
<dbReference type="AlphaFoldDB" id="A0A9K3D375"/>
<reference evidence="1 2" key="1">
    <citation type="journal article" date="2018" name="PLoS ONE">
        <title>The draft genome of Kipferlia bialata reveals reductive genome evolution in fornicate parasites.</title>
        <authorList>
            <person name="Tanifuji G."/>
            <person name="Takabayashi S."/>
            <person name="Kume K."/>
            <person name="Takagi M."/>
            <person name="Nakayama T."/>
            <person name="Kamikawa R."/>
            <person name="Inagaki Y."/>
            <person name="Hashimoto T."/>
        </authorList>
    </citation>
    <scope>NUCLEOTIDE SEQUENCE [LARGE SCALE GENOMIC DNA]</scope>
    <source>
        <strain evidence="1">NY0173</strain>
    </source>
</reference>
<dbReference type="EMBL" id="BDIP01003633">
    <property type="protein sequence ID" value="GIQ87946.1"/>
    <property type="molecule type" value="Genomic_DNA"/>
</dbReference>
<name>A0A9K3D375_9EUKA</name>
<evidence type="ECO:0000313" key="1">
    <source>
        <dbReference type="EMBL" id="GIQ87946.1"/>
    </source>
</evidence>
<gene>
    <name evidence="1" type="ORF">KIPB_010094</name>
</gene>
<sequence>GSVKNLRQLPKPVLDTLNLRSDTAISEVIAQLTDLCTVVSSLKGVSWELAGAMQGETQTWKFKKVQSERVRLHYDLFKRAFDQLCLVGFSAISCLYSLVSCCTYASLEDSSWTHQNNKAAGLIASTLLSVLHSAHWATGRARDVLDRKDMAILFLGKETDFQRYQQTVGMACQQVVQLAGEIGLLTQW</sequence>
<dbReference type="Proteomes" id="UP000265618">
    <property type="component" value="Unassembled WGS sequence"/>
</dbReference>